<protein>
    <recommendedName>
        <fullName evidence="3">Phosphodiesterase</fullName>
        <ecNumber evidence="3">3.1.4.-</ecNumber>
    </recommendedName>
</protein>
<feature type="region of interest" description="Disordered" evidence="4">
    <location>
        <begin position="244"/>
        <end position="265"/>
    </location>
</feature>
<dbReference type="InterPro" id="IPR036971">
    <property type="entry name" value="PDEase_catalytic_dom_sf"/>
</dbReference>
<dbReference type="InterPro" id="IPR002073">
    <property type="entry name" value="PDEase_catalytic_dom"/>
</dbReference>
<feature type="region of interest" description="Disordered" evidence="4">
    <location>
        <begin position="636"/>
        <end position="665"/>
    </location>
</feature>
<comment type="similarity">
    <text evidence="3">Belongs to the cyclic nucleotide phosphodiesterase family.</text>
</comment>
<evidence type="ECO:0000259" key="5">
    <source>
        <dbReference type="PROSITE" id="PS51845"/>
    </source>
</evidence>
<feature type="compositionally biased region" description="Low complexity" evidence="4">
    <location>
        <begin position="148"/>
        <end position="163"/>
    </location>
</feature>
<comment type="cofactor">
    <cofactor evidence="3">
        <name>a divalent metal cation</name>
        <dbReference type="ChEBI" id="CHEBI:60240"/>
    </cofactor>
    <text evidence="3">Binds 2 divalent metal cations per subunit. Site 1 may preferentially bind zinc ions, while site 2 has a preference for magnesium and/or manganese ions.</text>
</comment>
<reference evidence="6" key="1">
    <citation type="submission" date="2017-08" db="EMBL/GenBank/DDBJ databases">
        <authorList>
            <person name="Cuomo C."/>
            <person name="Billmyre B."/>
            <person name="Heitman J."/>
        </authorList>
    </citation>
    <scope>NUCLEOTIDE SEQUENCE</scope>
    <source>
        <strain evidence="6">CBS 12478</strain>
    </source>
</reference>
<evidence type="ECO:0000313" key="6">
    <source>
        <dbReference type="EMBL" id="WWD15731.1"/>
    </source>
</evidence>
<keyword evidence="7" id="KW-1185">Reference proteome</keyword>
<dbReference type="GeneID" id="43591043"/>
<accession>A0AAJ8MUN7</accession>
<gene>
    <name evidence="6" type="ORF">CI109_100153</name>
</gene>
<evidence type="ECO:0000313" key="7">
    <source>
        <dbReference type="Proteomes" id="UP000322225"/>
    </source>
</evidence>
<reference evidence="6" key="2">
    <citation type="submission" date="2024-01" db="EMBL/GenBank/DDBJ databases">
        <title>Comparative genomics of Cryptococcus and Kwoniella reveals pathogenesis evolution and contrasting modes of karyotype evolution via chromosome fusion or intercentromeric recombination.</title>
        <authorList>
            <person name="Coelho M.A."/>
            <person name="David-Palma M."/>
            <person name="Shea T."/>
            <person name="Bowers K."/>
            <person name="McGinley-Smith S."/>
            <person name="Mohammad A.W."/>
            <person name="Gnirke A."/>
            <person name="Yurkov A.M."/>
            <person name="Nowrousian M."/>
            <person name="Sun S."/>
            <person name="Cuomo C.A."/>
            <person name="Heitman J."/>
        </authorList>
    </citation>
    <scope>NUCLEOTIDE SEQUENCE</scope>
    <source>
        <strain evidence="6">CBS 12478</strain>
    </source>
</reference>
<dbReference type="EC" id="3.1.4.-" evidence="3"/>
<dbReference type="PROSITE" id="PS00126">
    <property type="entry name" value="PDEASE_I_1"/>
    <property type="match status" value="1"/>
</dbReference>
<dbReference type="PANTHER" id="PTHR11347">
    <property type="entry name" value="CYCLIC NUCLEOTIDE PHOSPHODIESTERASE"/>
    <property type="match status" value="1"/>
</dbReference>
<dbReference type="InterPro" id="IPR023174">
    <property type="entry name" value="PDEase_CS"/>
</dbReference>
<dbReference type="Proteomes" id="UP000322225">
    <property type="component" value="Chromosome 1"/>
</dbReference>
<evidence type="ECO:0000256" key="4">
    <source>
        <dbReference type="SAM" id="MobiDB-lite"/>
    </source>
</evidence>
<evidence type="ECO:0000256" key="1">
    <source>
        <dbReference type="ARBA" id="ARBA00022723"/>
    </source>
</evidence>
<sequence length="1222" mass="131695">MPGLNNLFTTRRPERPKSPKRKRSLVDLRRFVATFSNSMTPSSSSTGNGQSSSVPLSVLVVLPPSAHLQHHAAPNVRPARPSPLTTRQSSSTIPQLQKMSNDEQSSSRTTGQQRDVDDVVVASRRLSLAPGLGTGTTITAAFASNDISPTASAPSSSESVPTVNSKPAPPPFGQKRFEPPTPKEEPASSSPSGRPPAFGAKRSSTMAVPRGSARRRPQTATLPTASGVIAPGLMAGLTNSRASLAGPSGFGGNHSSGQGRNRPGWEADEVVGNLRESGLEVTVIRHTSHLPQLLDPAQHSQFAPASLVRQTDSAEPLTHVILIPLSDSPAFPSLSLLLNQGTTPTAVCFQQDLLDRVKRTEDEWLPVATEEIRRVADMSQDIGQSSTSVEGQTPKRSSKPIILAYSANPGLSQTAINKCLAAGAAGVLKPPYDFGTATMVKKIVQAYREGRLSPSTAFSLGGRGSPSPNSTLVEPAIPEETHVVLPPTALSMGGEHEGEKVLSAAVANSNAQRRTSNGSPSIGPVPLRRQSATKITTAPSRKSSVASTTSHLLPAASSTIDDHDPFAHSDYNLSYPLAASYLFSFQPLPNSRRRSVDVGGLALALKRASALFEPPKQQQSSGGLLNQIKEGFSFPATPTKTKQAPAASIKSPFRPGQMSSDGNDLEAGKDTELAELLSAMYYQTVMTIEVQMSDYEELSAPLSKEQREKLVDHLATWNFKPHNLAEGDLYRVACLMFEGILSCEGLAELRIEREQVNRLLYAIRAIYHAPNPYHNYVHAIDVLQATYMFLVNIGVAPPFEYMRDWTPQKAAWQRNDGIEEPLGVGTVRAREVMRPQDVLAVLVAAMGHDVGHPGLSNAFMKNAKVPLSQVYEDKSVLENMHCMLVVQLLRKHGFGFLIEGQPIATSTELDQKAFRKILYSSVLATDMSLHFAWIQRLKEFDERLRDGEVGEDEDDRIMICQALIKCADISNPTRPIDVSQHWSSVLLEEWAKQASLEQDLDLPVSVVASADACLQAKGQIGFIDLFTQPLFEAVSDALPELQPYADSCSDNRALWQSRLDELLQREEEEGEDMRGLIQPPVEGASHDERFKTLFPLLLPTSLMASLTPSTSAATIDGDIDNSSSPLITPSGSYVGIGNQSEIDSIAGSPATKAMRAVYHAKLVNDTTRSRMTSWSRGGGPGAIAAAAKAAGVNVESLGVEGWNDVRRMSTPEVVIVPRGPFA</sequence>
<evidence type="ECO:0000256" key="3">
    <source>
        <dbReference type="RuleBase" id="RU363067"/>
    </source>
</evidence>
<feature type="compositionally biased region" description="Low complexity" evidence="4">
    <location>
        <begin position="636"/>
        <end position="647"/>
    </location>
</feature>
<feature type="compositionally biased region" description="Polar residues" evidence="4">
    <location>
        <begin position="530"/>
        <end position="550"/>
    </location>
</feature>
<organism evidence="6 7">
    <name type="scientific">Kwoniella shandongensis</name>
    <dbReference type="NCBI Taxonomy" id="1734106"/>
    <lineage>
        <taxon>Eukaryota</taxon>
        <taxon>Fungi</taxon>
        <taxon>Dikarya</taxon>
        <taxon>Basidiomycota</taxon>
        <taxon>Agaricomycotina</taxon>
        <taxon>Tremellomycetes</taxon>
        <taxon>Tremellales</taxon>
        <taxon>Cryptococcaceae</taxon>
        <taxon>Kwoniella</taxon>
    </lineage>
</organism>
<dbReference type="CDD" id="cd00077">
    <property type="entry name" value="HDc"/>
    <property type="match status" value="1"/>
</dbReference>
<feature type="region of interest" description="Disordered" evidence="4">
    <location>
        <begin position="1"/>
        <end position="27"/>
    </location>
</feature>
<dbReference type="AlphaFoldDB" id="A0AAJ8MUN7"/>
<dbReference type="GO" id="GO:0004114">
    <property type="term" value="F:3',5'-cyclic-nucleotide phosphodiesterase activity"/>
    <property type="evidence" value="ECO:0007669"/>
    <property type="project" value="InterPro"/>
</dbReference>
<evidence type="ECO:0000256" key="2">
    <source>
        <dbReference type="ARBA" id="ARBA00022801"/>
    </source>
</evidence>
<keyword evidence="1 3" id="KW-0479">Metal-binding</keyword>
<feature type="domain" description="PDEase" evidence="5">
    <location>
        <begin position="690"/>
        <end position="1062"/>
    </location>
</feature>
<dbReference type="Pfam" id="PF00233">
    <property type="entry name" value="PDEase_I"/>
    <property type="match status" value="1"/>
</dbReference>
<feature type="compositionally biased region" description="Low complexity" evidence="4">
    <location>
        <begin position="187"/>
        <end position="200"/>
    </location>
</feature>
<dbReference type="GO" id="GO:0046872">
    <property type="term" value="F:metal ion binding"/>
    <property type="evidence" value="ECO:0007669"/>
    <property type="project" value="UniProtKB-KW"/>
</dbReference>
<keyword evidence="2 3" id="KW-0378">Hydrolase</keyword>
<feature type="region of interest" description="Disordered" evidence="4">
    <location>
        <begin position="148"/>
        <end position="226"/>
    </location>
</feature>
<name>A0AAJ8MUN7_9TREE</name>
<dbReference type="SUPFAM" id="SSF109604">
    <property type="entry name" value="HD-domain/PDEase-like"/>
    <property type="match status" value="1"/>
</dbReference>
<feature type="region of interest" description="Disordered" evidence="4">
    <location>
        <begin position="509"/>
        <end position="550"/>
    </location>
</feature>
<feature type="compositionally biased region" description="Basic and acidic residues" evidence="4">
    <location>
        <begin position="175"/>
        <end position="186"/>
    </location>
</feature>
<dbReference type="KEGG" id="ksn:43591043"/>
<dbReference type="Gene3D" id="1.10.1300.10">
    <property type="entry name" value="3'5'-cyclic nucleotide phosphodiesterase, catalytic domain"/>
    <property type="match status" value="1"/>
</dbReference>
<feature type="compositionally biased region" description="Polar residues" evidence="4">
    <location>
        <begin position="509"/>
        <end position="520"/>
    </location>
</feature>
<dbReference type="EMBL" id="CP144051">
    <property type="protein sequence ID" value="WWD15731.1"/>
    <property type="molecule type" value="Genomic_DNA"/>
</dbReference>
<feature type="region of interest" description="Disordered" evidence="4">
    <location>
        <begin position="69"/>
        <end position="118"/>
    </location>
</feature>
<feature type="compositionally biased region" description="Polar residues" evidence="4">
    <location>
        <begin position="83"/>
        <end position="113"/>
    </location>
</feature>
<dbReference type="PROSITE" id="PS51845">
    <property type="entry name" value="PDEASE_I_2"/>
    <property type="match status" value="1"/>
</dbReference>
<dbReference type="RefSeq" id="XP_065822803.1">
    <property type="nucleotide sequence ID" value="XM_065966731.1"/>
</dbReference>
<proteinExistence type="inferred from homology"/>
<dbReference type="GO" id="GO:0007165">
    <property type="term" value="P:signal transduction"/>
    <property type="evidence" value="ECO:0007669"/>
    <property type="project" value="InterPro"/>
</dbReference>
<dbReference type="InterPro" id="IPR003607">
    <property type="entry name" value="HD/PDEase_dom"/>
</dbReference>
<dbReference type="SMART" id="SM00471">
    <property type="entry name" value="HDc"/>
    <property type="match status" value="1"/>
</dbReference>